<organism evidence="1 2">
    <name type="scientific">Araneus ventricosus</name>
    <name type="common">Orbweaver spider</name>
    <name type="synonym">Epeira ventricosa</name>
    <dbReference type="NCBI Taxonomy" id="182803"/>
    <lineage>
        <taxon>Eukaryota</taxon>
        <taxon>Metazoa</taxon>
        <taxon>Ecdysozoa</taxon>
        <taxon>Arthropoda</taxon>
        <taxon>Chelicerata</taxon>
        <taxon>Arachnida</taxon>
        <taxon>Araneae</taxon>
        <taxon>Araneomorphae</taxon>
        <taxon>Entelegynae</taxon>
        <taxon>Araneoidea</taxon>
        <taxon>Araneidae</taxon>
        <taxon>Araneus</taxon>
    </lineage>
</organism>
<proteinExistence type="predicted"/>
<dbReference type="EMBL" id="BGPR01000008">
    <property type="protein sequence ID" value="GBL75658.1"/>
    <property type="molecule type" value="Genomic_DNA"/>
</dbReference>
<dbReference type="Proteomes" id="UP000499080">
    <property type="component" value="Unassembled WGS sequence"/>
</dbReference>
<evidence type="ECO:0000313" key="2">
    <source>
        <dbReference type="Proteomes" id="UP000499080"/>
    </source>
</evidence>
<protein>
    <submittedName>
        <fullName evidence="1">Uncharacterized protein</fullName>
    </submittedName>
</protein>
<comment type="caution">
    <text evidence="1">The sequence shown here is derived from an EMBL/GenBank/DDBJ whole genome shotgun (WGS) entry which is preliminary data.</text>
</comment>
<accession>A0A4Y2A7A3</accession>
<dbReference type="AlphaFoldDB" id="A0A4Y2A7A3"/>
<name>A0A4Y2A7A3_ARAVE</name>
<evidence type="ECO:0000313" key="1">
    <source>
        <dbReference type="EMBL" id="GBL75658.1"/>
    </source>
</evidence>
<reference evidence="1 2" key="1">
    <citation type="journal article" date="2019" name="Sci. Rep.">
        <title>Orb-weaving spider Araneus ventricosus genome elucidates the spidroin gene catalogue.</title>
        <authorList>
            <person name="Kono N."/>
            <person name="Nakamura H."/>
            <person name="Ohtoshi R."/>
            <person name="Moran D.A.P."/>
            <person name="Shinohara A."/>
            <person name="Yoshida Y."/>
            <person name="Fujiwara M."/>
            <person name="Mori M."/>
            <person name="Tomita M."/>
            <person name="Arakawa K."/>
        </authorList>
    </citation>
    <scope>NUCLEOTIDE SEQUENCE [LARGE SCALE GENOMIC DNA]</scope>
</reference>
<keyword evidence="2" id="KW-1185">Reference proteome</keyword>
<sequence length="153" mass="17328">MLRRGIVKFRASSTTALIAVREVKPFEVGRERAVFSEEDNILSNPVTQIAILVCSRFNDFALQICKLETNLTRQECKLETTYVIVGGFLLHRVICKIGENFSAVLGKYVAYIKKYHNEGATTVVFDGYPEALPEKITKIADDRDVLRGTMHRM</sequence>
<gene>
    <name evidence="1" type="ORF">AVEN_154973_1</name>
</gene>